<gene>
    <name evidence="1" type="ORF">PORY_001104</name>
</gene>
<accession>A0ACB7CD92</accession>
<dbReference type="Proteomes" id="UP000768646">
    <property type="component" value="Unassembled WGS sequence"/>
</dbReference>
<protein>
    <submittedName>
        <fullName evidence="1">Uncharacterized protein</fullName>
    </submittedName>
</protein>
<keyword evidence="2" id="KW-1185">Reference proteome</keyword>
<evidence type="ECO:0000313" key="1">
    <source>
        <dbReference type="EMBL" id="KAG4305548.1"/>
    </source>
</evidence>
<evidence type="ECO:0000313" key="2">
    <source>
        <dbReference type="Proteomes" id="UP000768646"/>
    </source>
</evidence>
<organism evidence="1 2">
    <name type="scientific">Pneumocystis oryctolagi</name>
    <dbReference type="NCBI Taxonomy" id="42067"/>
    <lineage>
        <taxon>Eukaryota</taxon>
        <taxon>Fungi</taxon>
        <taxon>Dikarya</taxon>
        <taxon>Ascomycota</taxon>
        <taxon>Taphrinomycotina</taxon>
        <taxon>Pneumocystomycetes</taxon>
        <taxon>Pneumocystaceae</taxon>
        <taxon>Pneumocystis</taxon>
    </lineage>
</organism>
<dbReference type="EMBL" id="JABTEG010000003">
    <property type="protein sequence ID" value="KAG4305548.1"/>
    <property type="molecule type" value="Genomic_DNA"/>
</dbReference>
<comment type="caution">
    <text evidence="1">The sequence shown here is derived from an EMBL/GenBank/DDBJ whole genome shotgun (WGS) entry which is preliminary data.</text>
</comment>
<sequence length="458" mass="52458">MPIPLIGYLINLPSSRVYEYCTFTNIHIYIPLIILLCFLKKCFSGVNNKADRRFNGSVFLVTGGTSGIGAEVVEELAKRGAHIILLVRSSSDSWTIDYINDLRVRTNNQMIYAETCNLSSLYSVRQFATKWIDNVPPRRLDMVICCAGVMLPPFKPKLVTEDGIELHWGVNYLAHFHLLNLIFPALRSQPPGRDVRVIVITCPIYIYGDLDLTDLEFHRRGYPSSCPWKCFGASKIALMNFVIEFQSRLSNCKEKDGLPNNVRCYVVDPGFVRSHMMLRFLSFGTLWGLFLYIFMWPFWYIVLKSCKQGAQSLLYCLMSSECGTGQGGKLVVKCSLRDIKMKRYINSDISSRLWKITETYIMEIEKREAIKQDELKMQSLSRVFGVSEPIRRKMELKIIDSEFVPSVFGGSSNIHRDILIGNDSSIDIDEIFSADYHCFVDFHNELEENSAFINMESC</sequence>
<proteinExistence type="predicted"/>
<name>A0ACB7CD92_9ASCO</name>
<reference evidence="1 2" key="1">
    <citation type="journal article" date="2021" name="Commun. Biol.">
        <title>Genomic insights into the host specific adaptation of the Pneumocystis genus.</title>
        <authorList>
            <person name="Cisse O.H."/>
            <person name="Ma L."/>
            <person name="Dekker J.P."/>
            <person name="Khil P.P."/>
            <person name="Youn J.-H."/>
            <person name="Brenchley J.M."/>
            <person name="Blair R."/>
            <person name="Pahar B."/>
            <person name="Chabe M."/>
            <person name="Van Rompay K.K.A."/>
            <person name="Keesler R."/>
            <person name="Sukura A."/>
            <person name="Hirsch V."/>
            <person name="Kutty G."/>
            <person name="Liu Y."/>
            <person name="Peng L."/>
            <person name="Chen J."/>
            <person name="Song J."/>
            <person name="Weissenbacher-Lang C."/>
            <person name="Xu J."/>
            <person name="Upham N.S."/>
            <person name="Stajich J.E."/>
            <person name="Cuomo C.A."/>
            <person name="Cushion M.T."/>
            <person name="Kovacs J.A."/>
        </authorList>
    </citation>
    <scope>NUCLEOTIDE SEQUENCE [LARGE SCALE GENOMIC DNA]</scope>
    <source>
        <strain evidence="1 2">RABM</strain>
    </source>
</reference>